<gene>
    <name evidence="3" type="primary">CSON009639</name>
</gene>
<evidence type="ECO:0000313" key="4">
    <source>
        <dbReference type="EMBL" id="SSX35322.1"/>
    </source>
</evidence>
<reference evidence="3" key="1">
    <citation type="submission" date="2018-04" db="EMBL/GenBank/DDBJ databases">
        <authorList>
            <person name="Go L.Y."/>
            <person name="Mitchell J.A."/>
        </authorList>
    </citation>
    <scope>NUCLEOTIDE SEQUENCE</scope>
    <source>
        <tissue evidence="3">Whole organism</tissue>
    </source>
</reference>
<dbReference type="VEuPathDB" id="VectorBase:CSON009639"/>
<name>A0A336LDQ8_CULSO</name>
<evidence type="ECO:0000313" key="3">
    <source>
        <dbReference type="EMBL" id="SSX15988.1"/>
    </source>
</evidence>
<dbReference type="AlphaFoldDB" id="A0A336LDQ8"/>
<feature type="compositionally biased region" description="Acidic residues" evidence="1">
    <location>
        <begin position="127"/>
        <end position="138"/>
    </location>
</feature>
<reference evidence="4" key="2">
    <citation type="submission" date="2018-07" db="EMBL/GenBank/DDBJ databases">
        <authorList>
            <person name="Quirk P.G."/>
            <person name="Krulwich T.A."/>
        </authorList>
    </citation>
    <scope>NUCLEOTIDE SEQUENCE</scope>
</reference>
<dbReference type="EMBL" id="UFQT01003861">
    <property type="protein sequence ID" value="SSX35322.1"/>
    <property type="molecule type" value="Genomic_DNA"/>
</dbReference>
<organism evidence="3">
    <name type="scientific">Culicoides sonorensis</name>
    <name type="common">Biting midge</name>
    <dbReference type="NCBI Taxonomy" id="179676"/>
    <lineage>
        <taxon>Eukaryota</taxon>
        <taxon>Metazoa</taxon>
        <taxon>Ecdysozoa</taxon>
        <taxon>Arthropoda</taxon>
        <taxon>Hexapoda</taxon>
        <taxon>Insecta</taxon>
        <taxon>Pterygota</taxon>
        <taxon>Neoptera</taxon>
        <taxon>Endopterygota</taxon>
        <taxon>Diptera</taxon>
        <taxon>Nematocera</taxon>
        <taxon>Chironomoidea</taxon>
        <taxon>Ceratopogonidae</taxon>
        <taxon>Ceratopogoninae</taxon>
        <taxon>Culicoides</taxon>
        <taxon>Monoculicoides</taxon>
    </lineage>
</organism>
<keyword evidence="2" id="KW-0732">Signal</keyword>
<accession>A0A336LDQ8</accession>
<evidence type="ECO:0000256" key="1">
    <source>
        <dbReference type="SAM" id="MobiDB-lite"/>
    </source>
</evidence>
<feature type="chain" id="PRO_5036328598" evidence="2">
    <location>
        <begin position="17"/>
        <end position="138"/>
    </location>
</feature>
<protein>
    <submittedName>
        <fullName evidence="3">CSON009639 protein</fullName>
    </submittedName>
</protein>
<feature type="signal peptide" evidence="2">
    <location>
        <begin position="1"/>
        <end position="16"/>
    </location>
</feature>
<evidence type="ECO:0000256" key="2">
    <source>
        <dbReference type="SAM" id="SignalP"/>
    </source>
</evidence>
<dbReference type="EMBL" id="UFQS01003861">
    <property type="protein sequence ID" value="SSX15988.1"/>
    <property type="molecule type" value="Genomic_DNA"/>
</dbReference>
<feature type="region of interest" description="Disordered" evidence="1">
    <location>
        <begin position="109"/>
        <end position="138"/>
    </location>
</feature>
<feature type="compositionally biased region" description="Basic and acidic residues" evidence="1">
    <location>
        <begin position="112"/>
        <end position="126"/>
    </location>
</feature>
<proteinExistence type="predicted"/>
<sequence>MKFFIAFIALFAIAQASTIILPATHLVRSPADDSAIVQSQRIGGSFAYSTLEGHAYKAITPVVTQYELRAAAPLPLVYHAAAPQIVYQQPLYTTSYVVPAGPAIVGAIPEAPKLEGRSDEPKPEEKKDDEDSVVVESA</sequence>